<protein>
    <submittedName>
        <fullName evidence="5">Pentatricopeptide repeat-containing protein At1g26500</fullName>
    </submittedName>
</protein>
<feature type="repeat" description="PPR" evidence="3">
    <location>
        <begin position="290"/>
        <end position="324"/>
    </location>
</feature>
<dbReference type="PANTHER" id="PTHR47939:SF12">
    <property type="entry name" value="PENTACOTRIPEPTIDE-REPEAT REGION OF PRORP DOMAIN-CONTAINING PROTEIN"/>
    <property type="match status" value="1"/>
</dbReference>
<organism evidence="4 5">
    <name type="scientific">Punica granatum</name>
    <name type="common">Pomegranate</name>
    <dbReference type="NCBI Taxonomy" id="22663"/>
    <lineage>
        <taxon>Eukaryota</taxon>
        <taxon>Viridiplantae</taxon>
        <taxon>Streptophyta</taxon>
        <taxon>Embryophyta</taxon>
        <taxon>Tracheophyta</taxon>
        <taxon>Spermatophyta</taxon>
        <taxon>Magnoliopsida</taxon>
        <taxon>eudicotyledons</taxon>
        <taxon>Gunneridae</taxon>
        <taxon>Pentapetalae</taxon>
        <taxon>rosids</taxon>
        <taxon>malvids</taxon>
        <taxon>Myrtales</taxon>
        <taxon>Lythraceae</taxon>
        <taxon>Punica</taxon>
    </lineage>
</organism>
<dbReference type="Pfam" id="PF13041">
    <property type="entry name" value="PPR_2"/>
    <property type="match status" value="2"/>
</dbReference>
<evidence type="ECO:0000256" key="3">
    <source>
        <dbReference type="PROSITE-ProRule" id="PRU00708"/>
    </source>
</evidence>
<dbReference type="Proteomes" id="UP000515151">
    <property type="component" value="Chromosome 3"/>
</dbReference>
<dbReference type="PANTHER" id="PTHR47939">
    <property type="entry name" value="MEMBRANE-ASSOCIATED SALT-INDUCIBLE PROTEIN-LIKE"/>
    <property type="match status" value="1"/>
</dbReference>
<feature type="repeat" description="PPR" evidence="3">
    <location>
        <begin position="219"/>
        <end position="253"/>
    </location>
</feature>
<proteinExistence type="inferred from homology"/>
<name>A0A6P8CM36_PUNGR</name>
<reference evidence="5" key="2">
    <citation type="submission" date="2025-08" db="UniProtKB">
        <authorList>
            <consortium name="RefSeq"/>
        </authorList>
    </citation>
    <scope>IDENTIFICATION</scope>
    <source>
        <tissue evidence="5">Leaf</tissue>
    </source>
</reference>
<keyword evidence="2" id="KW-0677">Repeat</keyword>
<evidence type="ECO:0000256" key="2">
    <source>
        <dbReference type="ARBA" id="ARBA00022737"/>
    </source>
</evidence>
<dbReference type="Gene3D" id="1.25.40.10">
    <property type="entry name" value="Tetratricopeptide repeat domain"/>
    <property type="match status" value="3"/>
</dbReference>
<evidence type="ECO:0000313" key="4">
    <source>
        <dbReference type="Proteomes" id="UP000515151"/>
    </source>
</evidence>
<reference evidence="4" key="1">
    <citation type="journal article" date="2020" name="Plant Biotechnol. J.">
        <title>The pomegranate (Punica granatum L.) draft genome dissects genetic divergence between soft- and hard-seeded cultivars.</title>
        <authorList>
            <person name="Luo X."/>
            <person name="Li H."/>
            <person name="Wu Z."/>
            <person name="Yao W."/>
            <person name="Zhao P."/>
            <person name="Cao D."/>
            <person name="Yu H."/>
            <person name="Li K."/>
            <person name="Poudel K."/>
            <person name="Zhao D."/>
            <person name="Zhang F."/>
            <person name="Xia X."/>
            <person name="Chen L."/>
            <person name="Wang Q."/>
            <person name="Jing D."/>
            <person name="Cao S."/>
        </authorList>
    </citation>
    <scope>NUCLEOTIDE SEQUENCE [LARGE SCALE GENOMIC DNA]</scope>
    <source>
        <strain evidence="4">cv. Tunisia</strain>
    </source>
</reference>
<comment type="similarity">
    <text evidence="1">Belongs to the PPR family. P subfamily.</text>
</comment>
<dbReference type="AlphaFoldDB" id="A0A6P8CM36"/>
<dbReference type="PROSITE" id="PS51375">
    <property type="entry name" value="PPR"/>
    <property type="match status" value="3"/>
</dbReference>
<accession>A0A6P8CM36</accession>
<dbReference type="InterPro" id="IPR050667">
    <property type="entry name" value="PPR-containing_protein"/>
</dbReference>
<evidence type="ECO:0000256" key="1">
    <source>
        <dbReference type="ARBA" id="ARBA00007626"/>
    </source>
</evidence>
<dbReference type="GeneID" id="116199147"/>
<keyword evidence="4" id="KW-1185">Reference proteome</keyword>
<evidence type="ECO:0000313" key="5">
    <source>
        <dbReference type="RefSeq" id="XP_031385297.1"/>
    </source>
</evidence>
<gene>
    <name evidence="5" type="primary">LOC116199147</name>
</gene>
<sequence>MTSRVLVRRLLNPQPRLVPFLRPLTTESAHPSLPAAGSSAADRTQLLRVCTILFQQQHSPDSRLHAKLLSAVHSPHSRPLAVAELFLQVCNTFPLSWRPVYRFYQFTRTLPDFSHSTVTLNKMLDVIGKSRNIDLFWDVLNDMAHRRLVNDKTFNIALKTLAQVRELNKCVQFFHLMNENGWEYKVETLNRVVETLCRAKLADEAKFLVFKLKEWVQPNEVIYGWLIKGFCDAGDLIEASRVWNLMVDQGFEPDIHPIESVMETLFKTNRYGEALKLFQMMRVRTMEKLGLSTYRLVIGWLCKGGKVAQACAVFDELHKRGIEADNLTISSLVYGHLSRGQIREAYSLVQRVEEPDISVYHGLIKGLLKLKRASEATEVFREMARRGCEPIMHTYVMLLQGHFGKRGRRGPDSAVNFDSIFVGGLVKAGKSLEATKFVERVTRGGVEVPRFDYNKFLHHYSNEDGVVMFEEVSHKLRDAGMIDLAYIFERYGQKMATRDRRRDRGLIPQDTRLEGAVQTGGSPVEFAEGKVRTLISRGRRRY</sequence>
<dbReference type="OrthoDB" id="1846553at2759"/>
<dbReference type="InterPro" id="IPR011990">
    <property type="entry name" value="TPR-like_helical_dom_sf"/>
</dbReference>
<feature type="repeat" description="PPR" evidence="3">
    <location>
        <begin position="356"/>
        <end position="390"/>
    </location>
</feature>
<dbReference type="Pfam" id="PF12854">
    <property type="entry name" value="PPR_1"/>
    <property type="match status" value="1"/>
</dbReference>
<dbReference type="NCBIfam" id="TIGR00756">
    <property type="entry name" value="PPR"/>
    <property type="match status" value="3"/>
</dbReference>
<dbReference type="RefSeq" id="XP_031385297.1">
    <property type="nucleotide sequence ID" value="XM_031529437.1"/>
</dbReference>
<dbReference type="InterPro" id="IPR002885">
    <property type="entry name" value="PPR_rpt"/>
</dbReference>